<dbReference type="EMBL" id="JAPDRK010000001">
    <property type="protein sequence ID" value="KAJ9616498.1"/>
    <property type="molecule type" value="Genomic_DNA"/>
</dbReference>
<sequence length="261" mass="29191">MAFAASIFKSYPGMFVNGDRAPIIHWSQVTDRISQPLANCANIARMWVARTTGSTAMVQEVIHQEMLKISGKVRTLYDHLELLAAFQAYLLYAIMLFFNDTSTIGSIEQDVVMNLQQLAGDVAGKGTLCFAETEGTRPDWESWIVASAKRRTLFATSLFDNLVNFTQGSLSFVAVELASLPAPSSKVLWNARTRQSWNQAYNQQLGHSNDGELLISDLWPQSDANFEVLQPKIDRWLSSVDEFGMMIYAVTSHTYHKGPRA</sequence>
<evidence type="ECO:0000256" key="3">
    <source>
        <dbReference type="ARBA" id="ARBA00023015"/>
    </source>
</evidence>
<organism evidence="6 7">
    <name type="scientific">Cladophialophora chaetospira</name>
    <dbReference type="NCBI Taxonomy" id="386627"/>
    <lineage>
        <taxon>Eukaryota</taxon>
        <taxon>Fungi</taxon>
        <taxon>Dikarya</taxon>
        <taxon>Ascomycota</taxon>
        <taxon>Pezizomycotina</taxon>
        <taxon>Eurotiomycetes</taxon>
        <taxon>Chaetothyriomycetidae</taxon>
        <taxon>Chaetothyriales</taxon>
        <taxon>Herpotrichiellaceae</taxon>
        <taxon>Cladophialophora</taxon>
    </lineage>
</organism>
<keyword evidence="2" id="KW-0862">Zinc</keyword>
<reference evidence="6" key="1">
    <citation type="submission" date="2022-10" db="EMBL/GenBank/DDBJ databases">
        <title>Culturing micro-colonial fungi from biological soil crusts in the Mojave desert and describing Neophaeococcomyces mojavensis, and introducing the new genera and species Taxawa tesnikishii.</title>
        <authorList>
            <person name="Kurbessoian T."/>
            <person name="Stajich J.E."/>
        </authorList>
    </citation>
    <scope>NUCLEOTIDE SEQUENCE</scope>
    <source>
        <strain evidence="6">TK_41</strain>
    </source>
</reference>
<evidence type="ECO:0008006" key="8">
    <source>
        <dbReference type="Google" id="ProtNLM"/>
    </source>
</evidence>
<dbReference type="GO" id="GO:0046872">
    <property type="term" value="F:metal ion binding"/>
    <property type="evidence" value="ECO:0007669"/>
    <property type="project" value="UniProtKB-KW"/>
</dbReference>
<accession>A0AA38XMZ7</accession>
<keyword evidence="5" id="KW-0539">Nucleus</keyword>
<keyword evidence="1" id="KW-0479">Metal-binding</keyword>
<dbReference type="PANTHER" id="PTHR47660">
    <property type="entry name" value="TRANSCRIPTION FACTOR WITH C2H2 AND ZN(2)-CYS(6) DNA BINDING DOMAIN (EUROFUNG)-RELATED-RELATED"/>
    <property type="match status" value="1"/>
</dbReference>
<gene>
    <name evidence="6" type="ORF">H2200_000217</name>
</gene>
<evidence type="ECO:0000256" key="1">
    <source>
        <dbReference type="ARBA" id="ARBA00022723"/>
    </source>
</evidence>
<dbReference type="AlphaFoldDB" id="A0AA38XMZ7"/>
<comment type="caution">
    <text evidence="6">The sequence shown here is derived from an EMBL/GenBank/DDBJ whole genome shotgun (WGS) entry which is preliminary data.</text>
</comment>
<keyword evidence="3" id="KW-0805">Transcription regulation</keyword>
<keyword evidence="7" id="KW-1185">Reference proteome</keyword>
<evidence type="ECO:0000256" key="4">
    <source>
        <dbReference type="ARBA" id="ARBA00023163"/>
    </source>
</evidence>
<evidence type="ECO:0000256" key="2">
    <source>
        <dbReference type="ARBA" id="ARBA00022833"/>
    </source>
</evidence>
<name>A0AA38XMZ7_9EURO</name>
<proteinExistence type="predicted"/>
<dbReference type="PANTHER" id="PTHR47660:SF3">
    <property type="entry name" value="FINGER DOMAIN PROTEIN, PUTATIVE (AFU_ORTHOLOGUE AFUA_4G03310)-RELATED"/>
    <property type="match status" value="1"/>
</dbReference>
<evidence type="ECO:0000256" key="5">
    <source>
        <dbReference type="ARBA" id="ARBA00023242"/>
    </source>
</evidence>
<evidence type="ECO:0000313" key="6">
    <source>
        <dbReference type="EMBL" id="KAJ9616498.1"/>
    </source>
</evidence>
<keyword evidence="4" id="KW-0804">Transcription</keyword>
<evidence type="ECO:0000313" key="7">
    <source>
        <dbReference type="Proteomes" id="UP001172673"/>
    </source>
</evidence>
<dbReference type="Proteomes" id="UP001172673">
    <property type="component" value="Unassembled WGS sequence"/>
</dbReference>
<protein>
    <recommendedName>
        <fullName evidence="8">C6 finger domain protein</fullName>
    </recommendedName>
</protein>